<dbReference type="PANTHER" id="PTHR24223:SF443">
    <property type="entry name" value="MULTIDRUG-RESISTANCE LIKE PROTEIN 1, ISOFORM I"/>
    <property type="match status" value="1"/>
</dbReference>
<protein>
    <submittedName>
        <fullName evidence="12">Uncharacterized protein</fullName>
    </submittedName>
</protein>
<dbReference type="Proteomes" id="UP001497623">
    <property type="component" value="Unassembled WGS sequence"/>
</dbReference>
<dbReference type="SUPFAM" id="SSF90123">
    <property type="entry name" value="ABC transporter transmembrane region"/>
    <property type="match status" value="1"/>
</dbReference>
<comment type="subcellular location">
    <subcellularLocation>
        <location evidence="1">Vacuole membrane</location>
        <topology evidence="1">Multi-pass membrane protein</topology>
    </subcellularLocation>
</comment>
<dbReference type="AlphaFoldDB" id="A0AAV2QDD6"/>
<dbReference type="Pfam" id="PF00664">
    <property type="entry name" value="ABC_membrane"/>
    <property type="match status" value="1"/>
</dbReference>
<keyword evidence="8 9" id="KW-0472">Membrane</keyword>
<feature type="non-terminal residue" evidence="12">
    <location>
        <position position="461"/>
    </location>
</feature>
<evidence type="ECO:0000313" key="12">
    <source>
        <dbReference type="EMBL" id="CAL4075753.1"/>
    </source>
</evidence>
<dbReference type="Gene3D" id="1.20.1560.10">
    <property type="entry name" value="ABC transporter type 1, transmembrane domain"/>
    <property type="match status" value="1"/>
</dbReference>
<evidence type="ECO:0000256" key="7">
    <source>
        <dbReference type="ARBA" id="ARBA00022989"/>
    </source>
</evidence>
<evidence type="ECO:0000256" key="1">
    <source>
        <dbReference type="ARBA" id="ARBA00004128"/>
    </source>
</evidence>
<evidence type="ECO:0000259" key="10">
    <source>
        <dbReference type="PROSITE" id="PS50893"/>
    </source>
</evidence>
<dbReference type="InterPro" id="IPR003593">
    <property type="entry name" value="AAA+_ATPase"/>
</dbReference>
<keyword evidence="2" id="KW-0813">Transport</keyword>
<evidence type="ECO:0000259" key="11">
    <source>
        <dbReference type="PROSITE" id="PS50929"/>
    </source>
</evidence>
<feature type="domain" description="ABC transporter" evidence="10">
    <location>
        <begin position="138"/>
        <end position="361"/>
    </location>
</feature>
<dbReference type="InterPro" id="IPR003439">
    <property type="entry name" value="ABC_transporter-like_ATP-bd"/>
</dbReference>
<dbReference type="GO" id="GO:0140359">
    <property type="term" value="F:ABC-type transporter activity"/>
    <property type="evidence" value="ECO:0007669"/>
    <property type="project" value="InterPro"/>
</dbReference>
<dbReference type="InterPro" id="IPR017871">
    <property type="entry name" value="ABC_transporter-like_CS"/>
</dbReference>
<proteinExistence type="predicted"/>
<dbReference type="Pfam" id="PF00005">
    <property type="entry name" value="ABC_tran"/>
    <property type="match status" value="1"/>
</dbReference>
<dbReference type="InterPro" id="IPR027417">
    <property type="entry name" value="P-loop_NTPase"/>
</dbReference>
<keyword evidence="5" id="KW-0547">Nucleotide-binding</keyword>
<dbReference type="InterPro" id="IPR011527">
    <property type="entry name" value="ABC1_TM_dom"/>
</dbReference>
<dbReference type="PROSITE" id="PS00211">
    <property type="entry name" value="ABC_TRANSPORTER_1"/>
    <property type="match status" value="1"/>
</dbReference>
<keyword evidence="4" id="KW-0677">Repeat</keyword>
<dbReference type="PANTHER" id="PTHR24223">
    <property type="entry name" value="ATP-BINDING CASSETTE SUB-FAMILY C"/>
    <property type="match status" value="1"/>
</dbReference>
<dbReference type="GO" id="GO:0005774">
    <property type="term" value="C:vacuolar membrane"/>
    <property type="evidence" value="ECO:0007669"/>
    <property type="project" value="UniProtKB-SubCell"/>
</dbReference>
<dbReference type="FunFam" id="3.40.50.300:FF:000293">
    <property type="entry name" value="ATP binding cassette subfamily C member 1"/>
    <property type="match status" value="1"/>
</dbReference>
<dbReference type="PROSITE" id="PS50929">
    <property type="entry name" value="ABC_TM1F"/>
    <property type="match status" value="1"/>
</dbReference>
<feature type="domain" description="ABC transmembrane type-1" evidence="11">
    <location>
        <begin position="1"/>
        <end position="96"/>
    </location>
</feature>
<dbReference type="InterPro" id="IPR050173">
    <property type="entry name" value="ABC_transporter_C-like"/>
</dbReference>
<feature type="non-terminal residue" evidence="12">
    <location>
        <position position="1"/>
    </location>
</feature>
<comment type="caution">
    <text evidence="12">The sequence shown here is derived from an EMBL/GenBank/DDBJ whole genome shotgun (WGS) entry which is preliminary data.</text>
</comment>
<dbReference type="Gene3D" id="3.40.50.300">
    <property type="entry name" value="P-loop containing nucleotide triphosphate hydrolases"/>
    <property type="match status" value="1"/>
</dbReference>
<reference evidence="12 13" key="1">
    <citation type="submission" date="2024-05" db="EMBL/GenBank/DDBJ databases">
        <authorList>
            <person name="Wallberg A."/>
        </authorList>
    </citation>
    <scope>NUCLEOTIDE SEQUENCE [LARGE SCALE GENOMIC DNA]</scope>
</reference>
<evidence type="ECO:0000256" key="6">
    <source>
        <dbReference type="ARBA" id="ARBA00022840"/>
    </source>
</evidence>
<name>A0AAV2QDD6_MEGNR</name>
<dbReference type="EMBL" id="CAXKWB010004889">
    <property type="protein sequence ID" value="CAL4075753.1"/>
    <property type="molecule type" value="Genomic_DNA"/>
</dbReference>
<evidence type="ECO:0000256" key="8">
    <source>
        <dbReference type="ARBA" id="ARBA00023136"/>
    </source>
</evidence>
<evidence type="ECO:0000256" key="2">
    <source>
        <dbReference type="ARBA" id="ARBA00022448"/>
    </source>
</evidence>
<dbReference type="SUPFAM" id="SSF52540">
    <property type="entry name" value="P-loop containing nucleoside triphosphate hydrolases"/>
    <property type="match status" value="1"/>
</dbReference>
<organism evidence="12 13">
    <name type="scientific">Meganyctiphanes norvegica</name>
    <name type="common">Northern krill</name>
    <name type="synonym">Thysanopoda norvegica</name>
    <dbReference type="NCBI Taxonomy" id="48144"/>
    <lineage>
        <taxon>Eukaryota</taxon>
        <taxon>Metazoa</taxon>
        <taxon>Ecdysozoa</taxon>
        <taxon>Arthropoda</taxon>
        <taxon>Crustacea</taxon>
        <taxon>Multicrustacea</taxon>
        <taxon>Malacostraca</taxon>
        <taxon>Eumalacostraca</taxon>
        <taxon>Eucarida</taxon>
        <taxon>Euphausiacea</taxon>
        <taxon>Euphausiidae</taxon>
        <taxon>Meganyctiphanes</taxon>
    </lineage>
</organism>
<dbReference type="SMART" id="SM00382">
    <property type="entry name" value="AAA"/>
    <property type="match status" value="1"/>
</dbReference>
<dbReference type="InterPro" id="IPR036640">
    <property type="entry name" value="ABC1_TM_sf"/>
</dbReference>
<sequence>KVLKMYAWEESFAKQVEDIRANEISILRKIAILNCHSAFFFNVTPTLVALVSFATYLFVSDSNELNAEKAFVSLALFNLMRFPLMAFPNLISNAIQAKVALTRMEKYLSAPEIDRSAIMTNPKEKAAVVVDGGHFTWGGEDDVDTKDDKGGFQLKNIDLKVDTGSLVAVVGTVGAGKSSLISALLGEMEKQKGHVIVNGSVAYVSQVAWLQNATLQENITWGKPFHSQRYKSVINACALQPDLDMLPGGDQTEIGEKGINLSGGQKQRLSMARAVYSDADVFLMDDPLSAVDAHVGKHMFNHVIGPKGLLRNKTRVLVTHAVSILPQVDEVIVVKDGQIQEKGTYAQLINGGGEVAQFFQQHKTQDIESDDSEEEEAYDFVDDTTDYQSEAMKVRNSLRRLSRRMSSEGSEGKNRLCRKGSFMDSSESFTSKPIDCAHEEAVGQTLIEEEKSETGVVSLTL</sequence>
<evidence type="ECO:0000256" key="3">
    <source>
        <dbReference type="ARBA" id="ARBA00022692"/>
    </source>
</evidence>
<dbReference type="PROSITE" id="PS50893">
    <property type="entry name" value="ABC_TRANSPORTER_2"/>
    <property type="match status" value="1"/>
</dbReference>
<dbReference type="CDD" id="cd03250">
    <property type="entry name" value="ABCC_MRP_domain1"/>
    <property type="match status" value="1"/>
</dbReference>
<evidence type="ECO:0000256" key="9">
    <source>
        <dbReference type="SAM" id="Phobius"/>
    </source>
</evidence>
<keyword evidence="6" id="KW-0067">ATP-binding</keyword>
<feature type="transmembrane region" description="Helical" evidence="9">
    <location>
        <begin position="38"/>
        <end position="59"/>
    </location>
</feature>
<dbReference type="GO" id="GO:0016887">
    <property type="term" value="F:ATP hydrolysis activity"/>
    <property type="evidence" value="ECO:0007669"/>
    <property type="project" value="InterPro"/>
</dbReference>
<gene>
    <name evidence="12" type="ORF">MNOR_LOCUS9904</name>
</gene>
<dbReference type="GO" id="GO:0005524">
    <property type="term" value="F:ATP binding"/>
    <property type="evidence" value="ECO:0007669"/>
    <property type="project" value="UniProtKB-KW"/>
</dbReference>
<keyword evidence="3 9" id="KW-0812">Transmembrane</keyword>
<keyword evidence="7 9" id="KW-1133">Transmembrane helix</keyword>
<accession>A0AAV2QDD6</accession>
<keyword evidence="13" id="KW-1185">Reference proteome</keyword>
<evidence type="ECO:0000256" key="4">
    <source>
        <dbReference type="ARBA" id="ARBA00022737"/>
    </source>
</evidence>
<evidence type="ECO:0000256" key="5">
    <source>
        <dbReference type="ARBA" id="ARBA00022741"/>
    </source>
</evidence>
<evidence type="ECO:0000313" key="13">
    <source>
        <dbReference type="Proteomes" id="UP001497623"/>
    </source>
</evidence>